<keyword evidence="4" id="KW-1185">Reference proteome</keyword>
<dbReference type="KEGG" id="pseg:D3H65_21860"/>
<dbReference type="EMBL" id="CP032157">
    <property type="protein sequence ID" value="AXY76480.1"/>
    <property type="molecule type" value="Genomic_DNA"/>
</dbReference>
<dbReference type="RefSeq" id="WP_119052357.1">
    <property type="nucleotide sequence ID" value="NZ_CP032157.1"/>
</dbReference>
<sequence>MDEFKKYLFDHRDELDAEKPPRPQVWKHIQRETRVVNKSVIPMMVKWMAAAAILVAVSILIYQLQRPAKPDAPQLAENKTKKPAISPESDSPTDSSVGTPSTAVVEEPVVELPSPKLIREKTTPARRLAKKEKTTPNKLPKSPLQAVEDNYATIISYQQQKLEKTPIYTESPGYFHVFKKQWLDLERDEKKVKQDVRLYGMNSNIVDKLIQLYQQKLWLLKELQSEINKMNVRAKQHPDIQRTNPAYLKL</sequence>
<keyword evidence="2" id="KW-1133">Transmembrane helix</keyword>
<dbReference type="Proteomes" id="UP000263900">
    <property type="component" value="Chromosome"/>
</dbReference>
<accession>A0A3B7MTT7</accession>
<reference evidence="3 4" key="1">
    <citation type="submission" date="2018-09" db="EMBL/GenBank/DDBJ databases">
        <title>Genome sequencing of strain 6GH32-13.</title>
        <authorList>
            <person name="Weon H.-Y."/>
            <person name="Heo J."/>
            <person name="Kwon S.-W."/>
        </authorList>
    </citation>
    <scope>NUCLEOTIDE SEQUENCE [LARGE SCALE GENOMIC DNA]</scope>
    <source>
        <strain evidence="3 4">5GH32-13</strain>
    </source>
</reference>
<dbReference type="OrthoDB" id="670374at2"/>
<organism evidence="3 4">
    <name type="scientific">Paraflavitalea soli</name>
    <dbReference type="NCBI Taxonomy" id="2315862"/>
    <lineage>
        <taxon>Bacteria</taxon>
        <taxon>Pseudomonadati</taxon>
        <taxon>Bacteroidota</taxon>
        <taxon>Chitinophagia</taxon>
        <taxon>Chitinophagales</taxon>
        <taxon>Chitinophagaceae</taxon>
        <taxon>Paraflavitalea</taxon>
    </lineage>
</organism>
<feature type="transmembrane region" description="Helical" evidence="2">
    <location>
        <begin position="44"/>
        <end position="64"/>
    </location>
</feature>
<evidence type="ECO:0000313" key="3">
    <source>
        <dbReference type="EMBL" id="AXY76480.1"/>
    </source>
</evidence>
<evidence type="ECO:0000313" key="4">
    <source>
        <dbReference type="Proteomes" id="UP000263900"/>
    </source>
</evidence>
<evidence type="ECO:0000256" key="2">
    <source>
        <dbReference type="SAM" id="Phobius"/>
    </source>
</evidence>
<name>A0A3B7MTT7_9BACT</name>
<evidence type="ECO:0000256" key="1">
    <source>
        <dbReference type="SAM" id="MobiDB-lite"/>
    </source>
</evidence>
<keyword evidence="2" id="KW-0812">Transmembrane</keyword>
<keyword evidence="2" id="KW-0472">Membrane</keyword>
<proteinExistence type="predicted"/>
<dbReference type="AlphaFoldDB" id="A0A3B7MTT7"/>
<gene>
    <name evidence="3" type="ORF">D3H65_21860</name>
</gene>
<protein>
    <submittedName>
        <fullName evidence="3">Uncharacterized protein</fullName>
    </submittedName>
</protein>
<feature type="compositionally biased region" description="Low complexity" evidence="1">
    <location>
        <begin position="104"/>
        <end position="115"/>
    </location>
</feature>
<feature type="region of interest" description="Disordered" evidence="1">
    <location>
        <begin position="71"/>
        <end position="142"/>
    </location>
</feature>
<feature type="compositionally biased region" description="Polar residues" evidence="1">
    <location>
        <begin position="88"/>
        <end position="102"/>
    </location>
</feature>